<name>A0A9K3NDE6_HELAN</name>
<proteinExistence type="predicted"/>
<dbReference type="Proteomes" id="UP000215914">
    <property type="component" value="Unassembled WGS sequence"/>
</dbReference>
<gene>
    <name evidence="1" type="ORF">HanXRQr2_Chr08g0347991</name>
</gene>
<dbReference type="Gramene" id="mRNA:HanXRQr2_Chr08g0347991">
    <property type="protein sequence ID" value="CDS:HanXRQr2_Chr08g0347991.1"/>
    <property type="gene ID" value="HanXRQr2_Chr08g0347991"/>
</dbReference>
<accession>A0A9K3NDE6</accession>
<keyword evidence="2" id="KW-1185">Reference proteome</keyword>
<dbReference type="AlphaFoldDB" id="A0A9K3NDE6"/>
<comment type="caution">
    <text evidence="1">The sequence shown here is derived from an EMBL/GenBank/DDBJ whole genome shotgun (WGS) entry which is preliminary data.</text>
</comment>
<sequence length="129" mass="15145">MPHWEDLDRKQANCDLIGPADETFFNFPAQSELLINLEPAIPDPIVNPQPFTGQLEEWWTSDWHFQNFINNPNVYFPQFDPEPAPFPPMSAENVAELRRYGEELVDAGNRIREVGENITWKYDERELRL</sequence>
<reference evidence="1" key="1">
    <citation type="journal article" date="2017" name="Nature">
        <title>The sunflower genome provides insights into oil metabolism, flowering and Asterid evolution.</title>
        <authorList>
            <person name="Badouin H."/>
            <person name="Gouzy J."/>
            <person name="Grassa C.J."/>
            <person name="Murat F."/>
            <person name="Staton S.E."/>
            <person name="Cottret L."/>
            <person name="Lelandais-Briere C."/>
            <person name="Owens G.L."/>
            <person name="Carrere S."/>
            <person name="Mayjonade B."/>
            <person name="Legrand L."/>
            <person name="Gill N."/>
            <person name="Kane N.C."/>
            <person name="Bowers J.E."/>
            <person name="Hubner S."/>
            <person name="Bellec A."/>
            <person name="Berard A."/>
            <person name="Berges H."/>
            <person name="Blanchet N."/>
            <person name="Boniface M.C."/>
            <person name="Brunel D."/>
            <person name="Catrice O."/>
            <person name="Chaidir N."/>
            <person name="Claudel C."/>
            <person name="Donnadieu C."/>
            <person name="Faraut T."/>
            <person name="Fievet G."/>
            <person name="Helmstetter N."/>
            <person name="King M."/>
            <person name="Knapp S.J."/>
            <person name="Lai Z."/>
            <person name="Le Paslier M.C."/>
            <person name="Lippi Y."/>
            <person name="Lorenzon L."/>
            <person name="Mandel J.R."/>
            <person name="Marage G."/>
            <person name="Marchand G."/>
            <person name="Marquand E."/>
            <person name="Bret-Mestries E."/>
            <person name="Morien E."/>
            <person name="Nambeesan S."/>
            <person name="Nguyen T."/>
            <person name="Pegot-Espagnet P."/>
            <person name="Pouilly N."/>
            <person name="Raftis F."/>
            <person name="Sallet E."/>
            <person name="Schiex T."/>
            <person name="Thomas J."/>
            <person name="Vandecasteele C."/>
            <person name="Vares D."/>
            <person name="Vear F."/>
            <person name="Vautrin S."/>
            <person name="Crespi M."/>
            <person name="Mangin B."/>
            <person name="Burke J.M."/>
            <person name="Salse J."/>
            <person name="Munos S."/>
            <person name="Vincourt P."/>
            <person name="Rieseberg L.H."/>
            <person name="Langlade N.B."/>
        </authorList>
    </citation>
    <scope>NUCLEOTIDE SEQUENCE</scope>
    <source>
        <tissue evidence="1">Leaves</tissue>
    </source>
</reference>
<dbReference type="EMBL" id="MNCJ02000323">
    <property type="protein sequence ID" value="KAF5796146.1"/>
    <property type="molecule type" value="Genomic_DNA"/>
</dbReference>
<reference evidence="1" key="2">
    <citation type="submission" date="2020-06" db="EMBL/GenBank/DDBJ databases">
        <title>Helianthus annuus Genome sequencing and assembly Release 2.</title>
        <authorList>
            <person name="Gouzy J."/>
            <person name="Langlade N."/>
            <person name="Munos S."/>
        </authorList>
    </citation>
    <scope>NUCLEOTIDE SEQUENCE</scope>
    <source>
        <tissue evidence="1">Leaves</tissue>
    </source>
</reference>
<protein>
    <submittedName>
        <fullName evidence="1">Uncharacterized protein</fullName>
    </submittedName>
</protein>
<organism evidence="1 2">
    <name type="scientific">Helianthus annuus</name>
    <name type="common">Common sunflower</name>
    <dbReference type="NCBI Taxonomy" id="4232"/>
    <lineage>
        <taxon>Eukaryota</taxon>
        <taxon>Viridiplantae</taxon>
        <taxon>Streptophyta</taxon>
        <taxon>Embryophyta</taxon>
        <taxon>Tracheophyta</taxon>
        <taxon>Spermatophyta</taxon>
        <taxon>Magnoliopsida</taxon>
        <taxon>eudicotyledons</taxon>
        <taxon>Gunneridae</taxon>
        <taxon>Pentapetalae</taxon>
        <taxon>asterids</taxon>
        <taxon>campanulids</taxon>
        <taxon>Asterales</taxon>
        <taxon>Asteraceae</taxon>
        <taxon>Asteroideae</taxon>
        <taxon>Heliantheae alliance</taxon>
        <taxon>Heliantheae</taxon>
        <taxon>Helianthus</taxon>
    </lineage>
</organism>
<evidence type="ECO:0000313" key="1">
    <source>
        <dbReference type="EMBL" id="KAF5796146.1"/>
    </source>
</evidence>
<evidence type="ECO:0000313" key="2">
    <source>
        <dbReference type="Proteomes" id="UP000215914"/>
    </source>
</evidence>